<keyword evidence="4" id="KW-1185">Reference proteome</keyword>
<dbReference type="CDD" id="cd17260">
    <property type="entry name" value="RMtype1_S_EcoEI-TRD1-CR1_like"/>
    <property type="match status" value="2"/>
</dbReference>
<reference evidence="3 4" key="1">
    <citation type="submission" date="2019-06" db="EMBL/GenBank/DDBJ databases">
        <title>Lysobacter alkalisoli sp. nov. isolated from saline soil.</title>
        <authorList>
            <person name="Sun J.-Q."/>
            <person name="Xu L."/>
        </authorList>
    </citation>
    <scope>NUCLEOTIDE SEQUENCE [LARGE SCALE GENOMIC DNA]</scope>
    <source>
        <strain evidence="3 4">JCM 31130</strain>
    </source>
</reference>
<keyword evidence="2" id="KW-0238">DNA-binding</keyword>
<dbReference type="PANTHER" id="PTHR30408:SF12">
    <property type="entry name" value="TYPE I RESTRICTION ENZYME MJAVIII SPECIFICITY SUBUNIT"/>
    <property type="match status" value="1"/>
</dbReference>
<dbReference type="InterPro" id="IPR052021">
    <property type="entry name" value="Type-I_RS_S_subunit"/>
</dbReference>
<dbReference type="EMBL" id="VICE01000069">
    <property type="protein sequence ID" value="TQD45903.1"/>
    <property type="molecule type" value="Genomic_DNA"/>
</dbReference>
<dbReference type="Proteomes" id="UP000318212">
    <property type="component" value="Unassembled WGS sequence"/>
</dbReference>
<dbReference type="GO" id="GO:0004519">
    <property type="term" value="F:endonuclease activity"/>
    <property type="evidence" value="ECO:0007669"/>
    <property type="project" value="UniProtKB-KW"/>
</dbReference>
<comment type="caution">
    <text evidence="3">The sequence shown here is derived from an EMBL/GenBank/DDBJ whole genome shotgun (WGS) entry which is preliminary data.</text>
</comment>
<dbReference type="GO" id="GO:0003677">
    <property type="term" value="F:DNA binding"/>
    <property type="evidence" value="ECO:0007669"/>
    <property type="project" value="UniProtKB-KW"/>
</dbReference>
<gene>
    <name evidence="3" type="ORF">FKV25_07450</name>
</gene>
<keyword evidence="3" id="KW-0378">Hydrolase</keyword>
<organism evidence="3 4">
    <name type="scientific">Marilutibacter aestuarii</name>
    <dbReference type="NCBI Taxonomy" id="1706195"/>
    <lineage>
        <taxon>Bacteria</taxon>
        <taxon>Pseudomonadati</taxon>
        <taxon>Pseudomonadota</taxon>
        <taxon>Gammaproteobacteria</taxon>
        <taxon>Lysobacterales</taxon>
        <taxon>Lysobacteraceae</taxon>
        <taxon>Marilutibacter</taxon>
    </lineage>
</organism>
<dbReference type="Gene3D" id="3.90.220.20">
    <property type="entry name" value="DNA methylase specificity domains"/>
    <property type="match status" value="3"/>
</dbReference>
<dbReference type="AlphaFoldDB" id="A0A508AAG6"/>
<dbReference type="OrthoDB" id="9798929at2"/>
<keyword evidence="3" id="KW-0255">Endonuclease</keyword>
<keyword evidence="3" id="KW-0540">Nuclease</keyword>
<evidence type="ECO:0000256" key="1">
    <source>
        <dbReference type="ARBA" id="ARBA00022747"/>
    </source>
</evidence>
<name>A0A508AAG6_9GAMM</name>
<keyword evidence="1" id="KW-0680">Restriction system</keyword>
<dbReference type="PANTHER" id="PTHR30408">
    <property type="entry name" value="TYPE-1 RESTRICTION ENZYME ECOKI SPECIFICITY PROTEIN"/>
    <property type="match status" value="1"/>
</dbReference>
<accession>A0A508AAG6</accession>
<dbReference type="SUPFAM" id="SSF116734">
    <property type="entry name" value="DNA methylase specificity domain"/>
    <property type="match status" value="2"/>
</dbReference>
<evidence type="ECO:0000313" key="4">
    <source>
        <dbReference type="Proteomes" id="UP000318212"/>
    </source>
</evidence>
<sequence length="447" mass="48882">MSLPRYGEYQDSGLDWLGQVPAHWPIKRIRFVADLNPSKSELVGMDRSTEVSFLPMEAIGDDGSLSLERTRAISEVETGYTYFREGDVTIAKITPCFENGKGALMQGLAKGVGFGTTELIVARPKPSQVQGPFLNWTFRSPNFRAQGEASMYGAGGQKRVPDSFVRDLAWSFPPLDEQAQISAFLDRETAKIDALIAEQEKLIALLAEKRQATISHAVTKGLDPNAPMKDSGIPWLGEVPAHWSIKRLRFVAELNPSKSELADIDRETEVSFLPMEAIGEDGSINLERTRPFAEVETGYTYFRDGDVTLAKITPCFENGKGALMQGLEAGIGFGTTEIIVARPKPSEVLGPMLNWIFRSPGFRAQGEASMYGAGGQKRVPDDFIRNFVGAFPPADEQERIVAFLDGEFGKFVALGDGVGCAIRLLKERRSALIAAAVTGKIDLRGVV</sequence>
<protein>
    <submittedName>
        <fullName evidence="3">Restriction endonuclease subunit S</fullName>
    </submittedName>
</protein>
<dbReference type="GO" id="GO:0009307">
    <property type="term" value="P:DNA restriction-modification system"/>
    <property type="evidence" value="ECO:0007669"/>
    <property type="project" value="UniProtKB-KW"/>
</dbReference>
<dbReference type="InterPro" id="IPR044946">
    <property type="entry name" value="Restrct_endonuc_typeI_TRD_sf"/>
</dbReference>
<evidence type="ECO:0000313" key="3">
    <source>
        <dbReference type="EMBL" id="TQD45903.1"/>
    </source>
</evidence>
<dbReference type="RefSeq" id="WP_141518156.1">
    <property type="nucleotide sequence ID" value="NZ_VICE01000069.1"/>
</dbReference>
<evidence type="ECO:0000256" key="2">
    <source>
        <dbReference type="ARBA" id="ARBA00023125"/>
    </source>
</evidence>
<proteinExistence type="predicted"/>